<feature type="non-terminal residue" evidence="2">
    <location>
        <position position="141"/>
    </location>
</feature>
<dbReference type="PROSITE" id="PS51278">
    <property type="entry name" value="GATASE_TYPE_2"/>
    <property type="match status" value="1"/>
</dbReference>
<reference evidence="2" key="1">
    <citation type="journal article" date="2014" name="Front. Microbiol.">
        <title>High frequency of phylogenetically diverse reductive dehalogenase-homologous genes in deep subseafloor sedimentary metagenomes.</title>
        <authorList>
            <person name="Kawai M."/>
            <person name="Futagami T."/>
            <person name="Toyoda A."/>
            <person name="Takaki Y."/>
            <person name="Nishi S."/>
            <person name="Hori S."/>
            <person name="Arai W."/>
            <person name="Tsubouchi T."/>
            <person name="Morono Y."/>
            <person name="Uchiyama I."/>
            <person name="Ito T."/>
            <person name="Fujiyama A."/>
            <person name="Inagaki F."/>
            <person name="Takami H."/>
        </authorList>
    </citation>
    <scope>NUCLEOTIDE SEQUENCE</scope>
    <source>
        <strain evidence="2">Expedition CK06-06</strain>
    </source>
</reference>
<comment type="caution">
    <text evidence="2">The sequence shown here is derived from an EMBL/GenBank/DDBJ whole genome shotgun (WGS) entry which is preliminary data.</text>
</comment>
<proteinExistence type="predicted"/>
<dbReference type="PANTHER" id="PTHR43284">
    <property type="entry name" value="ASPARAGINE SYNTHETASE (GLUTAMINE-HYDROLYZING)"/>
    <property type="match status" value="1"/>
</dbReference>
<evidence type="ECO:0000259" key="1">
    <source>
        <dbReference type="PROSITE" id="PS51278"/>
    </source>
</evidence>
<sequence length="141" mass="16091">GLFGIVGHSNSDTFESLLNAMAKALKSHDWYQVDIYCGEDYGLGRASTSLLKPDEQPVWNEDNSLCLVMEGEIFDYHNEQRSLIELGYQFRRDSQAEFVLHLFEEYGESFVAHLNGAFVVAIWNIHTKRLVIANDHLGLRP</sequence>
<feature type="domain" description="Glutamine amidotransferase type-2" evidence="1">
    <location>
        <begin position="1"/>
        <end position="141"/>
    </location>
</feature>
<dbReference type="Gene3D" id="3.60.20.10">
    <property type="entry name" value="Glutamine Phosphoribosylpyrophosphate, subunit 1, domain 1"/>
    <property type="match status" value="1"/>
</dbReference>
<dbReference type="EMBL" id="BART01038033">
    <property type="protein sequence ID" value="GAH13466.1"/>
    <property type="molecule type" value="Genomic_DNA"/>
</dbReference>
<dbReference type="InterPro" id="IPR051786">
    <property type="entry name" value="ASN_synthetase/amidase"/>
</dbReference>
<dbReference type="SUPFAM" id="SSF56235">
    <property type="entry name" value="N-terminal nucleophile aminohydrolases (Ntn hydrolases)"/>
    <property type="match status" value="1"/>
</dbReference>
<feature type="non-terminal residue" evidence="2">
    <location>
        <position position="1"/>
    </location>
</feature>
<accession>X1CYA8</accession>
<protein>
    <recommendedName>
        <fullName evidence="1">Glutamine amidotransferase type-2 domain-containing protein</fullName>
    </recommendedName>
</protein>
<name>X1CYA8_9ZZZZ</name>
<gene>
    <name evidence="2" type="ORF">S01H4_63306</name>
</gene>
<dbReference type="InterPro" id="IPR029055">
    <property type="entry name" value="Ntn_hydrolases_N"/>
</dbReference>
<dbReference type="InterPro" id="IPR017932">
    <property type="entry name" value="GATase_2_dom"/>
</dbReference>
<dbReference type="Pfam" id="PF13537">
    <property type="entry name" value="GATase_7"/>
    <property type="match status" value="1"/>
</dbReference>
<evidence type="ECO:0000313" key="2">
    <source>
        <dbReference type="EMBL" id="GAH13466.1"/>
    </source>
</evidence>
<dbReference type="AlphaFoldDB" id="X1CYA8"/>
<organism evidence="2">
    <name type="scientific">marine sediment metagenome</name>
    <dbReference type="NCBI Taxonomy" id="412755"/>
    <lineage>
        <taxon>unclassified sequences</taxon>
        <taxon>metagenomes</taxon>
        <taxon>ecological metagenomes</taxon>
    </lineage>
</organism>
<dbReference type="PANTHER" id="PTHR43284:SF1">
    <property type="entry name" value="ASPARAGINE SYNTHETASE"/>
    <property type="match status" value="1"/>
</dbReference>